<dbReference type="PANTHER" id="PTHR36801:SF3">
    <property type="entry name" value="OS06G0150300 PROTEIN"/>
    <property type="match status" value="1"/>
</dbReference>
<evidence type="ECO:0000256" key="2">
    <source>
        <dbReference type="SAM" id="Phobius"/>
    </source>
</evidence>
<evidence type="ECO:0000313" key="3">
    <source>
        <dbReference type="EMBL" id="KAK9683893.1"/>
    </source>
</evidence>
<keyword evidence="2" id="KW-0812">Transmembrane</keyword>
<dbReference type="Proteomes" id="UP001443914">
    <property type="component" value="Unassembled WGS sequence"/>
</dbReference>
<feature type="compositionally biased region" description="Basic and acidic residues" evidence="1">
    <location>
        <begin position="49"/>
        <end position="60"/>
    </location>
</feature>
<keyword evidence="2" id="KW-1133">Transmembrane helix</keyword>
<dbReference type="EMBL" id="JBDFQZ010000010">
    <property type="protein sequence ID" value="KAK9683893.1"/>
    <property type="molecule type" value="Genomic_DNA"/>
</dbReference>
<feature type="compositionally biased region" description="Basic and acidic residues" evidence="1">
    <location>
        <begin position="235"/>
        <end position="249"/>
    </location>
</feature>
<organism evidence="3 4">
    <name type="scientific">Saponaria officinalis</name>
    <name type="common">Common soapwort</name>
    <name type="synonym">Lychnis saponaria</name>
    <dbReference type="NCBI Taxonomy" id="3572"/>
    <lineage>
        <taxon>Eukaryota</taxon>
        <taxon>Viridiplantae</taxon>
        <taxon>Streptophyta</taxon>
        <taxon>Embryophyta</taxon>
        <taxon>Tracheophyta</taxon>
        <taxon>Spermatophyta</taxon>
        <taxon>Magnoliopsida</taxon>
        <taxon>eudicotyledons</taxon>
        <taxon>Gunneridae</taxon>
        <taxon>Pentapetalae</taxon>
        <taxon>Caryophyllales</taxon>
        <taxon>Caryophyllaceae</taxon>
        <taxon>Caryophylleae</taxon>
        <taxon>Saponaria</taxon>
    </lineage>
</organism>
<name>A0AAW1I4S9_SAPOF</name>
<proteinExistence type="predicted"/>
<evidence type="ECO:0000313" key="4">
    <source>
        <dbReference type="Proteomes" id="UP001443914"/>
    </source>
</evidence>
<feature type="transmembrane region" description="Helical" evidence="2">
    <location>
        <begin position="20"/>
        <end position="41"/>
    </location>
</feature>
<sequence>MGRTLPMEEITTFQPTTSVILTIIWMAALVTTISGLCGLWSKKITKSPSTKENDETKEGDENPNPLQPPTVVEQGTSEDDQFATKPLPPPPSAVNLELGDIATGKMKPKIDKTSSLQNYMSKNTSRKRLTSSISMRMSMKLKDKASEFKGKASEFKDKASDLTDLRKNKNENESLWQKRIILGEKCRLPNQDDEGVAYDGQGNNVVTQTQTRKLPSMSRSCSSIDHRALSSIAISEEKGDDKRKGKEKVEDFDDDDV</sequence>
<reference evidence="3" key="1">
    <citation type="submission" date="2024-03" db="EMBL/GenBank/DDBJ databases">
        <title>WGS assembly of Saponaria officinalis var. Norfolk2.</title>
        <authorList>
            <person name="Jenkins J."/>
            <person name="Shu S."/>
            <person name="Grimwood J."/>
            <person name="Barry K."/>
            <person name="Goodstein D."/>
            <person name="Schmutz J."/>
            <person name="Leebens-Mack J."/>
            <person name="Osbourn A."/>
        </authorList>
    </citation>
    <scope>NUCLEOTIDE SEQUENCE [LARGE SCALE GENOMIC DNA]</scope>
    <source>
        <strain evidence="3">JIC</strain>
    </source>
</reference>
<feature type="region of interest" description="Disordered" evidence="1">
    <location>
        <begin position="208"/>
        <end position="257"/>
    </location>
</feature>
<dbReference type="AlphaFoldDB" id="A0AAW1I4S9"/>
<evidence type="ECO:0000256" key="1">
    <source>
        <dbReference type="SAM" id="MobiDB-lite"/>
    </source>
</evidence>
<keyword evidence="2" id="KW-0472">Membrane</keyword>
<accession>A0AAW1I4S9</accession>
<feature type="compositionally biased region" description="Polar residues" evidence="1">
    <location>
        <begin position="208"/>
        <end position="223"/>
    </location>
</feature>
<gene>
    <name evidence="3" type="ORF">RND81_10G172800</name>
</gene>
<dbReference type="PANTHER" id="PTHR36801">
    <property type="entry name" value="OS06G0150200 PROTEIN"/>
    <property type="match status" value="1"/>
</dbReference>
<feature type="region of interest" description="Disordered" evidence="1">
    <location>
        <begin position="46"/>
        <end position="94"/>
    </location>
</feature>
<keyword evidence="4" id="KW-1185">Reference proteome</keyword>
<protein>
    <submittedName>
        <fullName evidence="3">Uncharacterized protein</fullName>
    </submittedName>
</protein>
<comment type="caution">
    <text evidence="3">The sequence shown here is derived from an EMBL/GenBank/DDBJ whole genome shotgun (WGS) entry which is preliminary data.</text>
</comment>